<keyword evidence="1" id="KW-1133">Transmembrane helix</keyword>
<dbReference type="AlphaFoldDB" id="A0A1W6K2N7"/>
<accession>A0A1W6K2N7</accession>
<dbReference type="KEGG" id="aman:B6F84_12515"/>
<keyword evidence="1" id="KW-0472">Membrane</keyword>
<evidence type="ECO:0000313" key="3">
    <source>
        <dbReference type="Proteomes" id="UP000193404"/>
    </source>
</evidence>
<keyword evidence="3" id="KW-1185">Reference proteome</keyword>
<protein>
    <submittedName>
        <fullName evidence="2">Uncharacterized protein</fullName>
    </submittedName>
</protein>
<feature type="transmembrane region" description="Helical" evidence="1">
    <location>
        <begin position="138"/>
        <end position="157"/>
    </location>
</feature>
<gene>
    <name evidence="2" type="ORF">B6F84_12515</name>
</gene>
<organism evidence="2 3">
    <name type="scientific">Acidianus manzaensis</name>
    <dbReference type="NCBI Taxonomy" id="282676"/>
    <lineage>
        <taxon>Archaea</taxon>
        <taxon>Thermoproteota</taxon>
        <taxon>Thermoprotei</taxon>
        <taxon>Sulfolobales</taxon>
        <taxon>Sulfolobaceae</taxon>
        <taxon>Acidianus</taxon>
    </lineage>
</organism>
<reference evidence="2 3" key="1">
    <citation type="submission" date="2017-03" db="EMBL/GenBank/DDBJ databases">
        <title>Sulfur activation and transportation mechanism of thermophilic Archaea Acidianus manzaensis YN-25.</title>
        <authorList>
            <person name="Ma Y."/>
            <person name="Yang Y."/>
            <person name="Xia J."/>
        </authorList>
    </citation>
    <scope>NUCLEOTIDE SEQUENCE [LARGE SCALE GENOMIC DNA]</scope>
    <source>
        <strain evidence="2 3">YN-25</strain>
    </source>
</reference>
<feature type="transmembrane region" description="Helical" evidence="1">
    <location>
        <begin position="7"/>
        <end position="31"/>
    </location>
</feature>
<proteinExistence type="predicted"/>
<dbReference type="EMBL" id="CP020477">
    <property type="protein sequence ID" value="ARM76755.1"/>
    <property type="molecule type" value="Genomic_DNA"/>
</dbReference>
<sequence>MHKLLKIGLIVLIVGAILYFIVSPVIVSLYAGGIGNEIASNAHTVSLAPTKNITINYDGKDNNSLFILVYNTSSHLPLLIKGVTSAPTLLGNYTYVYYILPSTGSVEIINNQTSVQNVYYSFGYESELNITLIDIEGIASLILLFAGVGLSVVGFILGRRKKSQTPPTPPP</sequence>
<evidence type="ECO:0000256" key="1">
    <source>
        <dbReference type="SAM" id="Phobius"/>
    </source>
</evidence>
<evidence type="ECO:0000313" key="2">
    <source>
        <dbReference type="EMBL" id="ARM76755.1"/>
    </source>
</evidence>
<name>A0A1W6K2N7_9CREN</name>
<dbReference type="GeneID" id="41591761"/>
<keyword evidence="1" id="KW-0812">Transmembrane</keyword>
<dbReference type="STRING" id="282676.B6F84_12515"/>
<dbReference type="Proteomes" id="UP000193404">
    <property type="component" value="Chromosome"/>
</dbReference>
<dbReference type="RefSeq" id="WP_148692550.1">
    <property type="nucleotide sequence ID" value="NZ_CP020477.1"/>
</dbReference>
<dbReference type="OrthoDB" id="379032at2157"/>